<comment type="pathway">
    <text evidence="2">tRNA modification; wybutosine-tRNA(Phe) biosynthesis.</text>
</comment>
<evidence type="ECO:0000256" key="6">
    <source>
        <dbReference type="ARBA" id="ARBA00018045"/>
    </source>
</evidence>
<dbReference type="Proteomes" id="UP000007875">
    <property type="component" value="Unassembled WGS sequence"/>
</dbReference>
<dbReference type="PANTHER" id="PTHR46529:SF1">
    <property type="entry name" value="TRNA WYBUTOSINE-SYNTHESIZING PROTEIN 4"/>
    <property type="match status" value="1"/>
</dbReference>
<evidence type="ECO:0000256" key="3">
    <source>
        <dbReference type="ARBA" id="ARBA00010703"/>
    </source>
</evidence>
<evidence type="ECO:0000256" key="10">
    <source>
        <dbReference type="ARBA" id="ARBA00022694"/>
    </source>
</evidence>
<keyword evidence="15" id="KW-1185">Reference proteome</keyword>
<dbReference type="EC" id="2.3.1.231" evidence="4"/>
<dbReference type="Gene3D" id="2.120.10.80">
    <property type="entry name" value="Kelch-type beta propeller"/>
    <property type="match status" value="1"/>
</dbReference>
<evidence type="ECO:0000256" key="2">
    <source>
        <dbReference type="ARBA" id="ARBA00004797"/>
    </source>
</evidence>
<reference evidence="14" key="2">
    <citation type="submission" date="2025-08" db="UniProtKB">
        <authorList>
            <consortium name="Ensembl"/>
        </authorList>
    </citation>
    <scope>IDENTIFICATION</scope>
</reference>
<dbReference type="InterPro" id="IPR015915">
    <property type="entry name" value="Kelch-typ_b-propeller"/>
</dbReference>
<dbReference type="Gene3D" id="3.40.50.150">
    <property type="entry name" value="Vaccinia Virus protein VP39"/>
    <property type="match status" value="1"/>
</dbReference>
<keyword evidence="9" id="KW-0949">S-adenosyl-L-methionine</keyword>
<keyword evidence="7" id="KW-0489">Methyltransferase</keyword>
<keyword evidence="8" id="KW-0808">Transferase</keyword>
<name>H2ZAB1_CIOSA</name>
<dbReference type="InParanoid" id="H2ZAB1"/>
<reference evidence="14" key="3">
    <citation type="submission" date="2025-09" db="UniProtKB">
        <authorList>
            <consortium name="Ensembl"/>
        </authorList>
    </citation>
    <scope>IDENTIFICATION</scope>
</reference>
<evidence type="ECO:0000256" key="11">
    <source>
        <dbReference type="ARBA" id="ARBA00029750"/>
    </source>
</evidence>
<dbReference type="Pfam" id="PF04072">
    <property type="entry name" value="LCM"/>
    <property type="match status" value="1"/>
</dbReference>
<evidence type="ECO:0000313" key="15">
    <source>
        <dbReference type="Proteomes" id="UP000007875"/>
    </source>
</evidence>
<dbReference type="GO" id="GO:0030488">
    <property type="term" value="P:tRNA methylation"/>
    <property type="evidence" value="ECO:0007669"/>
    <property type="project" value="TreeGrafter"/>
</dbReference>
<dbReference type="GO" id="GO:0031591">
    <property type="term" value="P:wybutosine biosynthetic process"/>
    <property type="evidence" value="ECO:0007669"/>
    <property type="project" value="TreeGrafter"/>
</dbReference>
<accession>H2ZAB1</accession>
<dbReference type="AlphaFoldDB" id="H2ZAB1"/>
<evidence type="ECO:0000256" key="12">
    <source>
        <dbReference type="ARBA" id="ARBA00030847"/>
    </source>
</evidence>
<proteinExistence type="inferred from homology"/>
<dbReference type="HOGENOM" id="CLU_002761_2_0_1"/>
<evidence type="ECO:0000313" key="14">
    <source>
        <dbReference type="Ensembl" id="ENSCSAVP00000014526.1"/>
    </source>
</evidence>
<dbReference type="UniPathway" id="UPA00375"/>
<dbReference type="InterPro" id="IPR029063">
    <property type="entry name" value="SAM-dependent_MTases_sf"/>
</dbReference>
<dbReference type="SUPFAM" id="SSF50965">
    <property type="entry name" value="Galactose oxidase, central domain"/>
    <property type="match status" value="1"/>
</dbReference>
<evidence type="ECO:0000256" key="5">
    <source>
        <dbReference type="ARBA" id="ARBA00012779"/>
    </source>
</evidence>
<dbReference type="PANTHER" id="PTHR46529">
    <property type="entry name" value="TRNA WYBUTOSINE-SYNTHESIZING PROTEIN 4"/>
    <property type="match status" value="1"/>
</dbReference>
<evidence type="ECO:0000256" key="9">
    <source>
        <dbReference type="ARBA" id="ARBA00022691"/>
    </source>
</evidence>
<dbReference type="Ensembl" id="ENSCSAVT00000014691.1">
    <property type="protein sequence ID" value="ENSCSAVP00000014526.1"/>
    <property type="gene ID" value="ENSCSAVG00000008501.1"/>
</dbReference>
<comment type="catalytic activity">
    <reaction evidence="13">
        <text>7-[(3S)-(3-amino-3-methoxycarbonyl)propyl]wyosine(37) in tRNA(Phe) + S-adenosyl-L-methionine + CO2 = wybutosine(37) in tRNA(Phe) + S-adenosyl-L-homocysteine + 2 H(+)</text>
        <dbReference type="Rhea" id="RHEA:37119"/>
        <dbReference type="Rhea" id="RHEA-COMP:11844"/>
        <dbReference type="Rhea" id="RHEA-COMP:11847"/>
        <dbReference type="ChEBI" id="CHEBI:15378"/>
        <dbReference type="ChEBI" id="CHEBI:16526"/>
        <dbReference type="ChEBI" id="CHEBI:57856"/>
        <dbReference type="ChEBI" id="CHEBI:59789"/>
        <dbReference type="ChEBI" id="CHEBI:73544"/>
        <dbReference type="ChEBI" id="CHEBI:74275"/>
        <dbReference type="EC" id="2.3.1.231"/>
    </reaction>
</comment>
<comment type="catalytic activity">
    <reaction evidence="1">
        <text>7-[(3S)-3-amino-3-carboxypropyl]wyosine(37) in tRNA(Phe) + S-adenosyl-L-methionine = 7-[(3S)-(3-amino-3-methoxycarbonyl)propyl]wyosine(37) in tRNA(Phe) + S-adenosyl-L-homocysteine</text>
        <dbReference type="Rhea" id="RHEA:36903"/>
        <dbReference type="Rhea" id="RHEA-COMP:10379"/>
        <dbReference type="Rhea" id="RHEA-COMP:11844"/>
        <dbReference type="ChEBI" id="CHEBI:57856"/>
        <dbReference type="ChEBI" id="CHEBI:59789"/>
        <dbReference type="ChEBI" id="CHEBI:73543"/>
        <dbReference type="ChEBI" id="CHEBI:74275"/>
        <dbReference type="EC" id="2.1.1.290"/>
    </reaction>
</comment>
<dbReference type="Pfam" id="PF13418">
    <property type="entry name" value="Beta-prop_TYW4"/>
    <property type="match status" value="1"/>
</dbReference>
<reference evidence="15" key="1">
    <citation type="submission" date="2003-08" db="EMBL/GenBank/DDBJ databases">
        <authorList>
            <person name="Birren B."/>
            <person name="Nusbaum C."/>
            <person name="Abebe A."/>
            <person name="Abouelleil A."/>
            <person name="Adekoya E."/>
            <person name="Ait-zahra M."/>
            <person name="Allen N."/>
            <person name="Allen T."/>
            <person name="An P."/>
            <person name="Anderson M."/>
            <person name="Anderson S."/>
            <person name="Arachchi H."/>
            <person name="Armbruster J."/>
            <person name="Bachantsang P."/>
            <person name="Baldwin J."/>
            <person name="Barry A."/>
            <person name="Bayul T."/>
            <person name="Blitshsteyn B."/>
            <person name="Bloom T."/>
            <person name="Blye J."/>
            <person name="Boguslavskiy L."/>
            <person name="Borowsky M."/>
            <person name="Boukhgalter B."/>
            <person name="Brunache A."/>
            <person name="Butler J."/>
            <person name="Calixte N."/>
            <person name="Calvo S."/>
            <person name="Camarata J."/>
            <person name="Campo K."/>
            <person name="Chang J."/>
            <person name="Cheshatsang Y."/>
            <person name="Citroen M."/>
            <person name="Collymore A."/>
            <person name="Considine T."/>
            <person name="Cook A."/>
            <person name="Cooke P."/>
            <person name="Corum B."/>
            <person name="Cuomo C."/>
            <person name="David R."/>
            <person name="Dawoe T."/>
            <person name="Degray S."/>
            <person name="Dodge S."/>
            <person name="Dooley K."/>
            <person name="Dorje P."/>
            <person name="Dorjee K."/>
            <person name="Dorris L."/>
            <person name="Duffey N."/>
            <person name="Dupes A."/>
            <person name="Elkins T."/>
            <person name="Engels R."/>
            <person name="Erickson J."/>
            <person name="Farina A."/>
            <person name="Faro S."/>
            <person name="Ferreira P."/>
            <person name="Fischer H."/>
            <person name="Fitzgerald M."/>
            <person name="Foley K."/>
            <person name="Gage D."/>
            <person name="Galagan J."/>
            <person name="Gearin G."/>
            <person name="Gnerre S."/>
            <person name="Gnirke A."/>
            <person name="Goyette A."/>
            <person name="Graham J."/>
            <person name="Grandbois E."/>
            <person name="Gyaltsen K."/>
            <person name="Hafez N."/>
            <person name="Hagopian D."/>
            <person name="Hagos B."/>
            <person name="Hall J."/>
            <person name="Hatcher B."/>
            <person name="Heller A."/>
            <person name="Higgins H."/>
            <person name="Honan T."/>
            <person name="Horn A."/>
            <person name="Houde N."/>
            <person name="Hughes L."/>
            <person name="Hulme W."/>
            <person name="Husby E."/>
            <person name="Iliev I."/>
            <person name="Jaffe D."/>
            <person name="Jones C."/>
            <person name="Kamal M."/>
            <person name="Kamat A."/>
            <person name="Kamvysselis M."/>
            <person name="Karlsson E."/>
            <person name="Kells C."/>
            <person name="Kieu A."/>
            <person name="Kisner P."/>
            <person name="Kodira C."/>
            <person name="Kulbokas E."/>
            <person name="Labutti K."/>
            <person name="Lama D."/>
            <person name="Landers T."/>
            <person name="Leger J."/>
            <person name="Levine S."/>
            <person name="Lewis D."/>
            <person name="Lewis T."/>
            <person name="Lindblad-toh K."/>
            <person name="Liu X."/>
            <person name="Lokyitsang T."/>
            <person name="Lokyitsang Y."/>
            <person name="Lucien O."/>
            <person name="Lui A."/>
            <person name="Ma L.J."/>
            <person name="Mabbitt R."/>
            <person name="Macdonald J."/>
            <person name="Maclean C."/>
            <person name="Major J."/>
            <person name="Manning J."/>
            <person name="Marabella R."/>
            <person name="Maru K."/>
            <person name="Matthews C."/>
            <person name="Mauceli E."/>
            <person name="Mccarthy M."/>
            <person name="Mcdonough S."/>
            <person name="Mcghee T."/>
            <person name="Meldrim J."/>
            <person name="Meneus L."/>
            <person name="Mesirov J."/>
            <person name="Mihalev A."/>
            <person name="Mihova T."/>
            <person name="Mikkelsen T."/>
            <person name="Mlenga V."/>
            <person name="Moru K."/>
            <person name="Mozes J."/>
            <person name="Mulrain L."/>
            <person name="Munson G."/>
            <person name="Naylor J."/>
            <person name="Newes C."/>
            <person name="Nguyen C."/>
            <person name="Nguyen N."/>
            <person name="Nguyen T."/>
            <person name="Nicol R."/>
            <person name="Nielsen C."/>
            <person name="Nizzari M."/>
            <person name="Norbu C."/>
            <person name="Norbu N."/>
            <person name="O'donnell P."/>
            <person name="Okoawo O."/>
            <person name="O'leary S."/>
            <person name="Omotosho B."/>
            <person name="O'neill K."/>
            <person name="Osman S."/>
            <person name="Parker S."/>
            <person name="Perrin D."/>
            <person name="Phunkhang P."/>
            <person name="Piqani B."/>
            <person name="Purcell S."/>
            <person name="Rachupka T."/>
            <person name="Ramasamy U."/>
            <person name="Rameau R."/>
            <person name="Ray V."/>
            <person name="Raymond C."/>
            <person name="Retta R."/>
            <person name="Richardson S."/>
            <person name="Rise C."/>
            <person name="Rodriguez J."/>
            <person name="Rogers J."/>
            <person name="Rogov P."/>
            <person name="Rutman M."/>
            <person name="Schupbach R."/>
            <person name="Seaman C."/>
            <person name="Settipalli S."/>
            <person name="Sharpe T."/>
            <person name="Sheridan J."/>
            <person name="Sherpa N."/>
            <person name="Shi J."/>
            <person name="Smirnov S."/>
            <person name="Smith C."/>
            <person name="Sougnez C."/>
            <person name="Spencer B."/>
            <person name="Stalker J."/>
            <person name="Stange-thomann N."/>
            <person name="Stavropoulos S."/>
            <person name="Stetson K."/>
            <person name="Stone C."/>
            <person name="Stone S."/>
            <person name="Stubbs M."/>
            <person name="Talamas J."/>
            <person name="Tchuinga P."/>
            <person name="Tenzing P."/>
            <person name="Tesfaye S."/>
            <person name="Theodore J."/>
            <person name="Thoulutsang Y."/>
            <person name="Topham K."/>
            <person name="Towey S."/>
            <person name="Tsamla T."/>
            <person name="Tsomo N."/>
            <person name="Vallee D."/>
            <person name="Vassiliev H."/>
            <person name="Venkataraman V."/>
            <person name="Vinson J."/>
            <person name="Vo A."/>
            <person name="Wade C."/>
            <person name="Wang S."/>
            <person name="Wangchuk T."/>
            <person name="Wangdi T."/>
            <person name="Whittaker C."/>
            <person name="Wilkinson J."/>
            <person name="Wu Y."/>
            <person name="Wyman D."/>
            <person name="Yadav S."/>
            <person name="Yang S."/>
            <person name="Yang X."/>
            <person name="Yeager S."/>
            <person name="Yee E."/>
            <person name="Young G."/>
            <person name="Zainoun J."/>
            <person name="Zembeck L."/>
            <person name="Zimmer A."/>
            <person name="Zody M."/>
            <person name="Lander E."/>
        </authorList>
    </citation>
    <scope>NUCLEOTIDE SEQUENCE [LARGE SCALE GENOMIC DNA]</scope>
</reference>
<dbReference type="InterPro" id="IPR007213">
    <property type="entry name" value="Ppm1/Ppm2/Tcmp"/>
</dbReference>
<evidence type="ECO:0000256" key="4">
    <source>
        <dbReference type="ARBA" id="ARBA00012155"/>
    </source>
</evidence>
<evidence type="ECO:0000256" key="1">
    <source>
        <dbReference type="ARBA" id="ARBA00001806"/>
    </source>
</evidence>
<dbReference type="SUPFAM" id="SSF53335">
    <property type="entry name" value="S-adenosyl-L-methionine-dependent methyltransferases"/>
    <property type="match status" value="1"/>
</dbReference>
<dbReference type="GO" id="GO:0008175">
    <property type="term" value="F:tRNA methyltransferase activity"/>
    <property type="evidence" value="ECO:0007669"/>
    <property type="project" value="TreeGrafter"/>
</dbReference>
<dbReference type="GeneTree" id="ENSGT00940000162599"/>
<evidence type="ECO:0000256" key="13">
    <source>
        <dbReference type="ARBA" id="ARBA00049250"/>
    </source>
</evidence>
<dbReference type="eggNOG" id="KOG2918">
    <property type="taxonomic scope" value="Eukaryota"/>
</dbReference>
<dbReference type="FunCoup" id="H2ZAB1">
    <property type="interactions" value="8"/>
</dbReference>
<dbReference type="InterPro" id="IPR011043">
    <property type="entry name" value="Gal_Oxase/kelch_b-propeller"/>
</dbReference>
<evidence type="ECO:0000256" key="8">
    <source>
        <dbReference type="ARBA" id="ARBA00022679"/>
    </source>
</evidence>
<sequence>VQGTNDSSIVSKLSMSNLNYIEDQYLKYFVKKPQRSALINRGYYLRSKAIEYVVQLFLLSELDSNVKQIISIGAGFDTRYFWAKDFFNRYQDKQKLKYVEIDFPGVMNRKVNLGSEFGLYQSTSINKNGHNVICKTDDYAAIGYDLRTIGPQLRDLLTEVEIDFTQPTLFISEVVLAYLTGSQSSRVLSWINHNFSNSFLCIFEQIFPHDGFGQVMRRHFEKLGSPLLSICDFPTIESHKSRHKKFGFHVSNAIDLHSFYTNLISLEERRRVEKLEMFDEFEGWHQMCMHYFIMLSTNSISSTLTKIYFEVIAIFTEMSNVPVEQSHMVQADLKIGSVQAYGHCMALTSILQNKYVILAGGYGIPLMENSPTALPHSRLKKISLFNLSTNDFYICHNALDEVSCPLHASLVSYQIDLNSTSIFMFGGRTSPVSCTNSLRMIEIFKRGGENFNFTQRTVQPNSNVKPEPRWRHSSSIVDHQIIVVGGRNSLTVFNDIWSFDINSLIWSKFENESDHFKPRHSHSAVLWENNPTRSVIISGGLGKDMNPLNDILVILKYLSFFPSGLDIQPNLLPRYSHTSHIMGNILLLVGGVQFSHRSCDDIAVINLATKTWYKRISLPCSVDNSPIRLLGHVSCLTKKTSECVLTFFGGGSNCFSFGTSFNKSPFKVKLNLRC</sequence>
<evidence type="ECO:0000256" key="7">
    <source>
        <dbReference type="ARBA" id="ARBA00022603"/>
    </source>
</evidence>
<dbReference type="OMA" id="FCILEQF"/>
<keyword evidence="10" id="KW-0819">tRNA processing</keyword>
<dbReference type="EC" id="2.1.1.290" evidence="5"/>
<dbReference type="STRING" id="51511.ENSCSAVP00000014526"/>
<comment type="similarity">
    <text evidence="3">Belongs to the methyltransferase superfamily. LCMT family.</text>
</comment>
<protein>
    <recommendedName>
        <fullName evidence="6">tRNA wybutosine-synthesizing protein 4</fullName>
        <ecNumber evidence="5">2.1.1.290</ecNumber>
        <ecNumber evidence="4">2.3.1.231</ecNumber>
    </recommendedName>
    <alternativeName>
        <fullName evidence="12">tRNA(Phe) (7-(3-amino-3-(methoxycarbonyl)propyl)wyosine(37)-N)-methoxycarbonyltransferase</fullName>
    </alternativeName>
    <alternativeName>
        <fullName evidence="11">tRNA(Phe) (7-(3-amino-3-carboxypropyl)wyosine(37)-O)-methyltransferase</fullName>
    </alternativeName>
</protein>
<organism evidence="14 15">
    <name type="scientific">Ciona savignyi</name>
    <name type="common">Pacific transparent sea squirt</name>
    <dbReference type="NCBI Taxonomy" id="51511"/>
    <lineage>
        <taxon>Eukaryota</taxon>
        <taxon>Metazoa</taxon>
        <taxon>Chordata</taxon>
        <taxon>Tunicata</taxon>
        <taxon>Ascidiacea</taxon>
        <taxon>Phlebobranchia</taxon>
        <taxon>Cionidae</taxon>
        <taxon>Ciona</taxon>
    </lineage>
</organism>